<protein>
    <submittedName>
        <fullName evidence="1">Uncharacterized protein</fullName>
    </submittedName>
</protein>
<proteinExistence type="predicted"/>
<name>A0A644VUI3_9ZZZZ</name>
<sequence>MGPEPSFAGATKPRGLPQFSRINFWAQHRPEIDWAGLFREWCLLTQPYAAILHPLVLQDGPNAGAPRGELWRGVDEVQQKAWSRYLGGSFFTEFRAGDLNSQYSGLTNPGWASWFGGPYAQQVDIAALRSAGFPVEGIGSGYLVQLTAQLGEVASDFVLFSRRRAALKGLFRPKLFMIEGEPNCC</sequence>
<comment type="caution">
    <text evidence="1">The sequence shown here is derived from an EMBL/GenBank/DDBJ whole genome shotgun (WGS) entry which is preliminary data.</text>
</comment>
<dbReference type="AlphaFoldDB" id="A0A644VUI3"/>
<evidence type="ECO:0000313" key="1">
    <source>
        <dbReference type="EMBL" id="MPL94937.1"/>
    </source>
</evidence>
<gene>
    <name evidence="1" type="ORF">SDC9_41099</name>
</gene>
<reference evidence="1" key="1">
    <citation type="submission" date="2019-08" db="EMBL/GenBank/DDBJ databases">
        <authorList>
            <person name="Kucharzyk K."/>
            <person name="Murdoch R.W."/>
            <person name="Higgins S."/>
            <person name="Loffler F."/>
        </authorList>
    </citation>
    <scope>NUCLEOTIDE SEQUENCE</scope>
</reference>
<dbReference type="EMBL" id="VSSQ01000448">
    <property type="protein sequence ID" value="MPL94937.1"/>
    <property type="molecule type" value="Genomic_DNA"/>
</dbReference>
<organism evidence="1">
    <name type="scientific">bioreactor metagenome</name>
    <dbReference type="NCBI Taxonomy" id="1076179"/>
    <lineage>
        <taxon>unclassified sequences</taxon>
        <taxon>metagenomes</taxon>
        <taxon>ecological metagenomes</taxon>
    </lineage>
</organism>
<accession>A0A644VUI3</accession>